<evidence type="ECO:0000256" key="9">
    <source>
        <dbReference type="ARBA" id="ARBA00022741"/>
    </source>
</evidence>
<dbReference type="GO" id="GO:0005524">
    <property type="term" value="F:ATP binding"/>
    <property type="evidence" value="ECO:0007669"/>
    <property type="project" value="UniProtKB-UniRule"/>
</dbReference>
<comment type="subcellular location">
    <subcellularLocation>
        <location evidence="1 13">Cytoplasm</location>
    </subcellularLocation>
</comment>
<evidence type="ECO:0000256" key="7">
    <source>
        <dbReference type="ARBA" id="ARBA00022694"/>
    </source>
</evidence>
<dbReference type="GO" id="GO:0061710">
    <property type="term" value="F:L-threonylcarbamoyladenylate synthase"/>
    <property type="evidence" value="ECO:0007669"/>
    <property type="project" value="UniProtKB-EC"/>
</dbReference>
<name>A0A1H3S9U2_9FIRM</name>
<keyword evidence="6 13" id="KW-0808">Transferase</keyword>
<feature type="binding site" evidence="14">
    <location>
        <position position="241"/>
    </location>
    <ligand>
        <name>ATP</name>
        <dbReference type="ChEBI" id="CHEBI:30616"/>
    </ligand>
</feature>
<evidence type="ECO:0000256" key="8">
    <source>
        <dbReference type="ARBA" id="ARBA00022695"/>
    </source>
</evidence>
<dbReference type="Proteomes" id="UP000198625">
    <property type="component" value="Unassembled WGS sequence"/>
</dbReference>
<feature type="binding site" evidence="14">
    <location>
        <position position="67"/>
    </location>
    <ligand>
        <name>ATP</name>
        <dbReference type="ChEBI" id="CHEBI:30616"/>
    </ligand>
</feature>
<feature type="binding site" evidence="14">
    <location>
        <position position="156"/>
    </location>
    <ligand>
        <name>ATP</name>
        <dbReference type="ChEBI" id="CHEBI:30616"/>
    </ligand>
</feature>
<dbReference type="InterPro" id="IPR010923">
    <property type="entry name" value="T(6)A37_SUA5"/>
</dbReference>
<dbReference type="InterPro" id="IPR050156">
    <property type="entry name" value="TC-AMP_synthase_SUA5"/>
</dbReference>
<evidence type="ECO:0000256" key="1">
    <source>
        <dbReference type="ARBA" id="ARBA00004496"/>
    </source>
</evidence>
<reference evidence="16 17" key="1">
    <citation type="submission" date="2016-10" db="EMBL/GenBank/DDBJ databases">
        <authorList>
            <person name="de Groot N.N."/>
        </authorList>
    </citation>
    <scope>NUCLEOTIDE SEQUENCE [LARGE SCALE GENOMIC DNA]</scope>
    <source>
        <strain evidence="16 17">DSM 21650</strain>
    </source>
</reference>
<dbReference type="STRING" id="415015.SAMN05660462_02760"/>
<dbReference type="SUPFAM" id="SSF55821">
    <property type="entry name" value="YrdC/RibB"/>
    <property type="match status" value="1"/>
</dbReference>
<evidence type="ECO:0000313" key="16">
    <source>
        <dbReference type="EMBL" id="SDZ33899.1"/>
    </source>
</evidence>
<dbReference type="GO" id="GO:0000049">
    <property type="term" value="F:tRNA binding"/>
    <property type="evidence" value="ECO:0007669"/>
    <property type="project" value="TreeGrafter"/>
</dbReference>
<sequence>MEAKDTKIIKINPHNPEIEKIKEAAEIIKNGGTVAFPTETVYGLGANALADKAIEKIFLAKGRPQDNPLIIHISSIDQLNNLVESIPDRAYPLMDRFWPGPLTLIFNRTKIVPDRITGGLSTVAIRMPSHNIALELIKYSELPIAAPSANTSGKPSPTNSSHVIHDLLGKVDMIIDGGSTGIGLESTVLDISGEIPTILRPGGVTIEDLLTILPKVEYDKALEITDREIVPKSPGQKYKHYSPDARLIIVKGEVDEIIQKTNNLYSKYESKGMKVGIIATKQTYDKYRGKNIIIAGDRNMPETIGASLFNILREFDELKVDIIIAEGVEEKGIGKAIMNRMRKAADGKVV</sequence>
<keyword evidence="7 13" id="KW-0819">tRNA processing</keyword>
<evidence type="ECO:0000256" key="6">
    <source>
        <dbReference type="ARBA" id="ARBA00022679"/>
    </source>
</evidence>
<dbReference type="InterPro" id="IPR006070">
    <property type="entry name" value="Sua5-like_dom"/>
</dbReference>
<gene>
    <name evidence="16" type="ORF">SAMN05660462_02760</name>
</gene>
<evidence type="ECO:0000313" key="17">
    <source>
        <dbReference type="Proteomes" id="UP000198625"/>
    </source>
</evidence>
<dbReference type="RefSeq" id="WP_091732509.1">
    <property type="nucleotide sequence ID" value="NZ_FNQE01000038.1"/>
</dbReference>
<dbReference type="Gene3D" id="3.40.50.11030">
    <property type="entry name" value="Threonylcarbamoyl-AMP synthase, C-terminal domain"/>
    <property type="match status" value="1"/>
</dbReference>
<feature type="binding site" evidence="14">
    <location>
        <position position="200"/>
    </location>
    <ligand>
        <name>ATP</name>
        <dbReference type="ChEBI" id="CHEBI:30616"/>
    </ligand>
</feature>
<feature type="binding site" evidence="14">
    <location>
        <position position="72"/>
    </location>
    <ligand>
        <name>L-threonine</name>
        <dbReference type="ChEBI" id="CHEBI:57926"/>
    </ligand>
</feature>
<feature type="binding site" evidence="14">
    <location>
        <position position="63"/>
    </location>
    <ligand>
        <name>ATP</name>
        <dbReference type="ChEBI" id="CHEBI:30616"/>
    </ligand>
</feature>
<dbReference type="InterPro" id="IPR038385">
    <property type="entry name" value="Sua5/YwlC_C"/>
</dbReference>
<comment type="similarity">
    <text evidence="2 13">Belongs to the SUA5 family.</text>
</comment>
<evidence type="ECO:0000259" key="15">
    <source>
        <dbReference type="PROSITE" id="PS51163"/>
    </source>
</evidence>
<dbReference type="NCBIfam" id="TIGR00057">
    <property type="entry name" value="L-threonylcarbamoyladenylate synthase"/>
    <property type="match status" value="1"/>
</dbReference>
<feature type="domain" description="YrdC-like" evidence="15">
    <location>
        <begin position="18"/>
        <end position="204"/>
    </location>
</feature>
<dbReference type="InterPro" id="IPR005145">
    <property type="entry name" value="Sua5_C"/>
</dbReference>
<dbReference type="PANTHER" id="PTHR17490:SF16">
    <property type="entry name" value="THREONYLCARBAMOYL-AMP SYNTHASE"/>
    <property type="match status" value="1"/>
</dbReference>
<dbReference type="PANTHER" id="PTHR17490">
    <property type="entry name" value="SUA5"/>
    <property type="match status" value="1"/>
</dbReference>
<feature type="binding site" evidence="14">
    <location>
        <position position="126"/>
    </location>
    <ligand>
        <name>L-threonine</name>
        <dbReference type="ChEBI" id="CHEBI:57926"/>
    </ligand>
</feature>
<dbReference type="OrthoDB" id="9814580at2"/>
<evidence type="ECO:0000256" key="5">
    <source>
        <dbReference type="ARBA" id="ARBA00022490"/>
    </source>
</evidence>
<dbReference type="Pfam" id="PF03481">
    <property type="entry name" value="Sua5_C"/>
    <property type="match status" value="1"/>
</dbReference>
<keyword evidence="8 13" id="KW-0548">Nucleotidyltransferase</keyword>
<evidence type="ECO:0000256" key="13">
    <source>
        <dbReference type="PIRNR" id="PIRNR004930"/>
    </source>
</evidence>
<feature type="binding site" evidence="14">
    <location>
        <position position="122"/>
    </location>
    <ligand>
        <name>L-threonine</name>
        <dbReference type="ChEBI" id="CHEBI:57926"/>
    </ligand>
</feature>
<dbReference type="GO" id="GO:0003725">
    <property type="term" value="F:double-stranded RNA binding"/>
    <property type="evidence" value="ECO:0007669"/>
    <property type="project" value="UniProtKB-UniRule"/>
</dbReference>
<evidence type="ECO:0000256" key="10">
    <source>
        <dbReference type="ARBA" id="ARBA00022840"/>
    </source>
</evidence>
<proteinExistence type="inferred from homology"/>
<dbReference type="GO" id="GO:0008033">
    <property type="term" value="P:tRNA processing"/>
    <property type="evidence" value="ECO:0007669"/>
    <property type="project" value="UniProtKB-KW"/>
</dbReference>
<keyword evidence="9 13" id="KW-0547">Nucleotide-binding</keyword>
<evidence type="ECO:0000256" key="11">
    <source>
        <dbReference type="ARBA" id="ARBA00029774"/>
    </source>
</evidence>
<comment type="catalytic activity">
    <reaction evidence="12 13">
        <text>L-threonine + hydrogencarbonate + ATP = L-threonylcarbamoyladenylate + diphosphate + H2O</text>
        <dbReference type="Rhea" id="RHEA:36407"/>
        <dbReference type="ChEBI" id="CHEBI:15377"/>
        <dbReference type="ChEBI" id="CHEBI:17544"/>
        <dbReference type="ChEBI" id="CHEBI:30616"/>
        <dbReference type="ChEBI" id="CHEBI:33019"/>
        <dbReference type="ChEBI" id="CHEBI:57926"/>
        <dbReference type="ChEBI" id="CHEBI:73682"/>
        <dbReference type="EC" id="2.7.7.87"/>
    </reaction>
</comment>
<dbReference type="EMBL" id="FNQE01000038">
    <property type="protein sequence ID" value="SDZ33899.1"/>
    <property type="molecule type" value="Genomic_DNA"/>
</dbReference>
<keyword evidence="5 13" id="KW-0963">Cytoplasm</keyword>
<evidence type="ECO:0000256" key="4">
    <source>
        <dbReference type="ARBA" id="ARBA00015492"/>
    </source>
</evidence>
<comment type="function">
    <text evidence="13">Required for the formation of a threonylcarbamoyl group on adenosine at position 37 (t(6)A37) in tRNAs that read codons beginning with adenine.</text>
</comment>
<organism evidence="16 17">
    <name type="scientific">Proteiniborus ethanoligenes</name>
    <dbReference type="NCBI Taxonomy" id="415015"/>
    <lineage>
        <taxon>Bacteria</taxon>
        <taxon>Bacillati</taxon>
        <taxon>Bacillota</taxon>
        <taxon>Clostridia</taxon>
        <taxon>Eubacteriales</taxon>
        <taxon>Proteiniborus</taxon>
    </lineage>
</organism>
<dbReference type="InterPro" id="IPR017945">
    <property type="entry name" value="DHBP_synth_RibB-like_a/b_dom"/>
</dbReference>
<protein>
    <recommendedName>
        <fullName evidence="4 13">Threonylcarbamoyl-AMP synthase</fullName>
        <shortName evidence="13">TC-AMP synthase</shortName>
        <ecNumber evidence="3 13">2.7.7.87</ecNumber>
    </recommendedName>
    <alternativeName>
        <fullName evidence="11 13">L-threonylcarbamoyladenylate synthase</fullName>
    </alternativeName>
</protein>
<dbReference type="Gene3D" id="3.90.870.10">
    <property type="entry name" value="DHBP synthase"/>
    <property type="match status" value="1"/>
</dbReference>
<evidence type="ECO:0000256" key="3">
    <source>
        <dbReference type="ARBA" id="ARBA00012584"/>
    </source>
</evidence>
<dbReference type="EC" id="2.7.7.87" evidence="3 13"/>
<dbReference type="Pfam" id="PF01300">
    <property type="entry name" value="Sua5_yciO_yrdC"/>
    <property type="match status" value="1"/>
</dbReference>
<dbReference type="GO" id="GO:0005737">
    <property type="term" value="C:cytoplasm"/>
    <property type="evidence" value="ECO:0007669"/>
    <property type="project" value="UniProtKB-SubCell"/>
</dbReference>
<dbReference type="AlphaFoldDB" id="A0A1H3S9U2"/>
<evidence type="ECO:0000256" key="12">
    <source>
        <dbReference type="ARBA" id="ARBA00048366"/>
    </source>
</evidence>
<evidence type="ECO:0000256" key="2">
    <source>
        <dbReference type="ARBA" id="ARBA00007663"/>
    </source>
</evidence>
<accession>A0A1H3S9U2</accession>
<dbReference type="PIRSF" id="PIRSF004930">
    <property type="entry name" value="Tln_factor_SUA5"/>
    <property type="match status" value="1"/>
</dbReference>
<feature type="binding site" evidence="14">
    <location>
        <position position="186"/>
    </location>
    <ligand>
        <name>L-threonine</name>
        <dbReference type="ChEBI" id="CHEBI:57926"/>
    </ligand>
</feature>
<dbReference type="GO" id="GO:0006450">
    <property type="term" value="P:regulation of translational fidelity"/>
    <property type="evidence" value="ECO:0007669"/>
    <property type="project" value="TreeGrafter"/>
</dbReference>
<feature type="binding site" evidence="14">
    <location>
        <position position="40"/>
    </location>
    <ligand>
        <name>L-threonine</name>
        <dbReference type="ChEBI" id="CHEBI:57926"/>
    </ligand>
</feature>
<keyword evidence="10 13" id="KW-0067">ATP-binding</keyword>
<dbReference type="PROSITE" id="PS51163">
    <property type="entry name" value="YRDC"/>
    <property type="match status" value="1"/>
</dbReference>
<evidence type="ECO:0000256" key="14">
    <source>
        <dbReference type="PIRSR" id="PIRSR004930-1"/>
    </source>
</evidence>
<feature type="binding site" evidence="14">
    <location>
        <position position="148"/>
    </location>
    <ligand>
        <name>ATP</name>
        <dbReference type="ChEBI" id="CHEBI:30616"/>
    </ligand>
</feature>
<dbReference type="FunFam" id="3.90.870.10:FF:000008">
    <property type="entry name" value="Threonylcarbamoyl-AMP synthase"/>
    <property type="match status" value="1"/>
</dbReference>
<keyword evidence="17" id="KW-1185">Reference proteome</keyword>
<feature type="binding site" evidence="14">
    <location>
        <position position="146"/>
    </location>
    <ligand>
        <name>L-threonine</name>
        <dbReference type="ChEBI" id="CHEBI:57926"/>
    </ligand>
</feature>